<dbReference type="AlphaFoldDB" id="A0A7N9CHP0"/>
<evidence type="ECO:0000313" key="3">
    <source>
        <dbReference type="Proteomes" id="UP000233100"/>
    </source>
</evidence>
<evidence type="ECO:0000313" key="2">
    <source>
        <dbReference type="Ensembl" id="ENSMFAP00000051186.1"/>
    </source>
</evidence>
<dbReference type="PANTHER" id="PTHR37455:SF1">
    <property type="entry name" value="SIMILAR TO 1190005I06RIK PROTEIN"/>
    <property type="match status" value="1"/>
</dbReference>
<dbReference type="InterPro" id="IPR027864">
    <property type="entry name" value="DUF4597"/>
</dbReference>
<feature type="region of interest" description="Disordered" evidence="1">
    <location>
        <begin position="1"/>
        <end position="44"/>
    </location>
</feature>
<dbReference type="Proteomes" id="UP000233100">
    <property type="component" value="Chromosome 20"/>
</dbReference>
<reference evidence="2 3" key="1">
    <citation type="submission" date="2013-03" db="EMBL/GenBank/DDBJ databases">
        <authorList>
            <person name="Warren W."/>
            <person name="Wilson R.K."/>
        </authorList>
    </citation>
    <scope>NUCLEOTIDE SEQUENCE</scope>
</reference>
<reference evidence="2" key="2">
    <citation type="submission" date="2025-08" db="UniProtKB">
        <authorList>
            <consortium name="Ensembl"/>
        </authorList>
    </citation>
    <scope>IDENTIFICATION</scope>
</reference>
<organism evidence="2 3">
    <name type="scientific">Macaca fascicularis</name>
    <name type="common">Crab-eating macaque</name>
    <name type="synonym">Cynomolgus monkey</name>
    <dbReference type="NCBI Taxonomy" id="9541"/>
    <lineage>
        <taxon>Eukaryota</taxon>
        <taxon>Metazoa</taxon>
        <taxon>Chordata</taxon>
        <taxon>Craniata</taxon>
        <taxon>Vertebrata</taxon>
        <taxon>Euteleostomi</taxon>
        <taxon>Mammalia</taxon>
        <taxon>Eutheria</taxon>
        <taxon>Euarchontoglires</taxon>
        <taxon>Primates</taxon>
        <taxon>Haplorrhini</taxon>
        <taxon>Catarrhini</taxon>
        <taxon>Cercopithecidae</taxon>
        <taxon>Cercopithecinae</taxon>
        <taxon>Macaca</taxon>
    </lineage>
</organism>
<proteinExistence type="predicted"/>
<reference evidence="2" key="3">
    <citation type="submission" date="2025-09" db="UniProtKB">
        <authorList>
            <consortium name="Ensembl"/>
        </authorList>
    </citation>
    <scope>IDENTIFICATION</scope>
</reference>
<keyword evidence="3" id="KW-1185">Reference proteome</keyword>
<accession>A0A7N9CHP0</accession>
<name>A0A7N9CHP0_MACFA</name>
<dbReference type="Ensembl" id="ENSMFAT00000098834.1">
    <property type="protein sequence ID" value="ENSMFAP00000051186.1"/>
    <property type="gene ID" value="ENSMFAG00000065597.1"/>
</dbReference>
<evidence type="ECO:0000256" key="1">
    <source>
        <dbReference type="SAM" id="MobiDB-lite"/>
    </source>
</evidence>
<dbReference type="PANTHER" id="PTHR37455">
    <property type="entry name" value="GENE, 27021-RELATED"/>
    <property type="match status" value="1"/>
</dbReference>
<dbReference type="Pfam" id="PF15366">
    <property type="entry name" value="DUF4597"/>
    <property type="match status" value="1"/>
</dbReference>
<dbReference type="GeneTree" id="ENSGT01030000235245"/>
<sequence length="184" mass="19288">MTPAALSCRLVAAAPEPDRRRHHQRPGGPRAPRARLRSEPTRKEVACRGASMGLKMSCLKDGAAVETGCPSSSSSHEEAPVLNDKHLDVPDIIITPPTPTGMMLPRDSGNTGEAVSSAAKQGRVWGPGGLVETALRGVLLGHGAELASPPPPGFIKHLWSDLCTLHREPPATAPASARRGVLSN</sequence>
<protein>
    <submittedName>
        <fullName evidence="2">Uncharacterized protein</fullName>
    </submittedName>
</protein>